<evidence type="ECO:0000256" key="2">
    <source>
        <dbReference type="SAM" id="Phobius"/>
    </source>
</evidence>
<gene>
    <name evidence="4" type="ORF">KF282_0954</name>
</gene>
<keyword evidence="2" id="KW-0472">Membrane</keyword>
<organism evidence="4 5">
    <name type="scientific">Lactococcus lactis subsp. lactis</name>
    <name type="common">Streptococcus lactis</name>
    <dbReference type="NCBI Taxonomy" id="1360"/>
    <lineage>
        <taxon>Bacteria</taxon>
        <taxon>Bacillati</taxon>
        <taxon>Bacillota</taxon>
        <taxon>Bacilli</taxon>
        <taxon>Lactobacillales</taxon>
        <taxon>Streptococcaceae</taxon>
        <taxon>Lactococcus</taxon>
    </lineage>
</organism>
<feature type="compositionally biased region" description="Low complexity" evidence="1">
    <location>
        <begin position="170"/>
        <end position="189"/>
    </location>
</feature>
<name>A0A0V8CZ57_LACLL</name>
<dbReference type="AlphaFoldDB" id="A0A0V8CZ57"/>
<proteinExistence type="predicted"/>
<evidence type="ECO:0000313" key="5">
    <source>
        <dbReference type="Proteomes" id="UP000053058"/>
    </source>
</evidence>
<reference evidence="5" key="1">
    <citation type="submission" date="2015-10" db="EMBL/GenBank/DDBJ databases">
        <title>Draft Genome Sequences of 11 Lactococcus lactis subspecies cremoris strains.</title>
        <authorList>
            <person name="Wels M."/>
            <person name="Backus L."/>
            <person name="Boekhorst J."/>
            <person name="Dijkstra A."/>
            <person name="Beerthuizen M."/>
            <person name="Kelly W."/>
            <person name="Siezen R."/>
            <person name="Bachmann H."/>
            <person name="Van Hijum S."/>
        </authorList>
    </citation>
    <scope>NUCLEOTIDE SEQUENCE [LARGE SCALE GENOMIC DNA]</scope>
    <source>
        <strain evidence="5">KF282</strain>
    </source>
</reference>
<dbReference type="Proteomes" id="UP000053058">
    <property type="component" value="Unassembled WGS sequence"/>
</dbReference>
<evidence type="ECO:0000259" key="3">
    <source>
        <dbReference type="Pfam" id="PF13240"/>
    </source>
</evidence>
<dbReference type="Pfam" id="PF13240">
    <property type="entry name" value="Zn_Ribbon_1"/>
    <property type="match status" value="1"/>
</dbReference>
<sequence>MKKNIICPQCGTSNTSENIFCSECGTPLKQESAPKGEPKTVTNRRVNHSKPIKKIIGSICVGLLVVAGGVTAVVIYHNEQIQNQKTAEHQKLLSIQASKEKEQSSSSLSEYKKLQNVAISSVDKAYNTKSSDDISSAQDAISKLKKSDQSSLSERLKNLTDQISKENETTSKSSSEENTTTSSQEQTNQPPILKKEYKASGNILRFYPNPVGQADGVYRIDTANDDGTANMGMWRAYKQVGNIIYDSTDGTPISAGDINGGEQNAVFQIEGPSARYNITIDPQSGNIQIGGATFVPTN</sequence>
<feature type="domain" description="Zinc-ribbon" evidence="3">
    <location>
        <begin position="7"/>
        <end position="28"/>
    </location>
</feature>
<dbReference type="InterPro" id="IPR026870">
    <property type="entry name" value="Zinc_ribbon_dom"/>
</dbReference>
<keyword evidence="2" id="KW-1133">Transmembrane helix</keyword>
<keyword evidence="2" id="KW-0812">Transmembrane</keyword>
<evidence type="ECO:0000256" key="1">
    <source>
        <dbReference type="SAM" id="MobiDB-lite"/>
    </source>
</evidence>
<feature type="region of interest" description="Disordered" evidence="1">
    <location>
        <begin position="160"/>
        <end position="192"/>
    </location>
</feature>
<protein>
    <recommendedName>
        <fullName evidence="3">Zinc-ribbon domain-containing protein</fullName>
    </recommendedName>
</protein>
<feature type="compositionally biased region" description="Basic and acidic residues" evidence="1">
    <location>
        <begin position="160"/>
        <end position="169"/>
    </location>
</feature>
<feature type="transmembrane region" description="Helical" evidence="2">
    <location>
        <begin position="55"/>
        <end position="76"/>
    </location>
</feature>
<dbReference type="EMBL" id="LKLN01000027">
    <property type="protein sequence ID" value="KSU06557.1"/>
    <property type="molecule type" value="Genomic_DNA"/>
</dbReference>
<accession>A0A0V8CZ57</accession>
<evidence type="ECO:0000313" key="4">
    <source>
        <dbReference type="EMBL" id="KSU06557.1"/>
    </source>
</evidence>
<dbReference type="PATRIC" id="fig|1360.105.peg.1068"/>
<comment type="caution">
    <text evidence="4">The sequence shown here is derived from an EMBL/GenBank/DDBJ whole genome shotgun (WGS) entry which is preliminary data.</text>
</comment>